<dbReference type="Proteomes" id="UP000268870">
    <property type="component" value="Chromosome"/>
</dbReference>
<dbReference type="PANTHER" id="PTHR11575">
    <property type="entry name" value="5'-NUCLEOTIDASE-RELATED"/>
    <property type="match status" value="1"/>
</dbReference>
<dbReference type="Gene3D" id="3.90.780.10">
    <property type="entry name" value="5'-Nucleotidase, C-terminal domain"/>
    <property type="match status" value="1"/>
</dbReference>
<organism evidence="4 7">
    <name type="scientific">Streptococcus agalactiae</name>
    <dbReference type="NCBI Taxonomy" id="1311"/>
    <lineage>
        <taxon>Bacteria</taxon>
        <taxon>Bacillati</taxon>
        <taxon>Bacillota</taxon>
        <taxon>Bacilli</taxon>
        <taxon>Lactobacillales</taxon>
        <taxon>Streptococcaceae</taxon>
        <taxon>Streptococcus</taxon>
    </lineage>
</organism>
<evidence type="ECO:0000313" key="5">
    <source>
        <dbReference type="EMBL" id="SUN29929.1"/>
    </source>
</evidence>
<dbReference type="CDD" id="cd00845">
    <property type="entry name" value="MPP_UshA_N_like"/>
    <property type="match status" value="1"/>
</dbReference>
<dbReference type="GO" id="GO:0008768">
    <property type="term" value="F:UDP-sugar diphosphatase activity"/>
    <property type="evidence" value="ECO:0007669"/>
    <property type="project" value="TreeGrafter"/>
</dbReference>
<dbReference type="InterPro" id="IPR011240">
    <property type="entry name" value="Pesterase_YunD"/>
</dbReference>
<dbReference type="PRINTS" id="PR01607">
    <property type="entry name" value="APYRASEFAMLY"/>
</dbReference>
<evidence type="ECO:0000313" key="3">
    <source>
        <dbReference type="EMBL" id="MDK6898397.1"/>
    </source>
</evidence>
<dbReference type="AlphaFoldDB" id="A0A0H1CZI1"/>
<evidence type="ECO:0000313" key="6">
    <source>
        <dbReference type="EMBL" id="VED65949.1"/>
    </source>
</evidence>
<dbReference type="EMBL" id="UHEW01000005">
    <property type="protein sequence ID" value="SUN29929.1"/>
    <property type="molecule type" value="Genomic_DNA"/>
</dbReference>
<dbReference type="GO" id="GO:0030288">
    <property type="term" value="C:outer membrane-bounded periplasmic space"/>
    <property type="evidence" value="ECO:0007669"/>
    <property type="project" value="TreeGrafter"/>
</dbReference>
<dbReference type="PIRSF" id="PIRSF036361">
    <property type="entry name" value="YunD"/>
    <property type="match status" value="1"/>
</dbReference>
<dbReference type="EMBL" id="UHEQ01000004">
    <property type="protein sequence ID" value="SUN13247.1"/>
    <property type="molecule type" value="Genomic_DNA"/>
</dbReference>
<reference evidence="6 9" key="2">
    <citation type="submission" date="2018-12" db="EMBL/GenBank/DDBJ databases">
        <authorList>
            <consortium name="Pathogen Informatics"/>
        </authorList>
    </citation>
    <scope>NUCLEOTIDE SEQUENCE [LARGE SCALE GENOMIC DNA]</scope>
    <source>
        <strain evidence="6 9">NCTC8184</strain>
    </source>
</reference>
<dbReference type="PANTHER" id="PTHR11575:SF23">
    <property type="entry name" value="5-NUCLEOTIDASE FAMILY PROTEIN"/>
    <property type="match status" value="1"/>
</dbReference>
<name>A0A0H1CZI1_STRAG</name>
<evidence type="ECO:0000313" key="7">
    <source>
        <dbReference type="Proteomes" id="UP000254076"/>
    </source>
</evidence>
<feature type="domain" description="Calcineurin-like phosphoesterase" evidence="2">
    <location>
        <begin position="5"/>
        <end position="201"/>
    </location>
</feature>
<dbReference type="RefSeq" id="WP_000137519.1">
    <property type="nucleotide sequence ID" value="NZ_CAACXY010000005.1"/>
</dbReference>
<gene>
    <name evidence="4" type="primary">yfkN_1</name>
    <name evidence="5" type="synonym">yfkN_2</name>
    <name evidence="6" type="ORF">NCTC8184_02013</name>
    <name evidence="4" type="ORF">NCTC8185_00405</name>
    <name evidence="5" type="ORF">NCTC9828_02102</name>
    <name evidence="3" type="ORF">QP229_00070</name>
</gene>
<dbReference type="EMBL" id="LR134265">
    <property type="protein sequence ID" value="VED65949.1"/>
    <property type="molecule type" value="Genomic_DNA"/>
</dbReference>
<dbReference type="InterPro" id="IPR006179">
    <property type="entry name" value="5_nucleotidase/apyrase"/>
</dbReference>
<dbReference type="GO" id="GO:0009166">
    <property type="term" value="P:nucleotide catabolic process"/>
    <property type="evidence" value="ECO:0007669"/>
    <property type="project" value="InterPro"/>
</dbReference>
<dbReference type="GO" id="GO:0000166">
    <property type="term" value="F:nucleotide binding"/>
    <property type="evidence" value="ECO:0007669"/>
    <property type="project" value="UniProtKB-KW"/>
</dbReference>
<dbReference type="Gene3D" id="3.60.21.10">
    <property type="match status" value="1"/>
</dbReference>
<dbReference type="Proteomes" id="UP001230629">
    <property type="component" value="Unassembled WGS sequence"/>
</dbReference>
<dbReference type="SUPFAM" id="SSF55816">
    <property type="entry name" value="5'-nucleotidase (syn. UDP-sugar hydrolase), C-terminal domain"/>
    <property type="match status" value="1"/>
</dbReference>
<dbReference type="Proteomes" id="UP000254076">
    <property type="component" value="Unassembled WGS sequence"/>
</dbReference>
<proteinExistence type="inferred from homology"/>
<dbReference type="Pfam" id="PF00149">
    <property type="entry name" value="Metallophos"/>
    <property type="match status" value="1"/>
</dbReference>
<dbReference type="GO" id="GO:0008253">
    <property type="term" value="F:5'-nucleotidase activity"/>
    <property type="evidence" value="ECO:0007669"/>
    <property type="project" value="TreeGrafter"/>
</dbReference>
<dbReference type="EMBL" id="JASOIH010000001">
    <property type="protein sequence ID" value="MDK6898397.1"/>
    <property type="molecule type" value="Genomic_DNA"/>
</dbReference>
<dbReference type="InterPro" id="IPR036907">
    <property type="entry name" value="5'-Nucleotdase_C_sf"/>
</dbReference>
<dbReference type="Proteomes" id="UP000255140">
    <property type="component" value="Unassembled WGS sequence"/>
</dbReference>
<dbReference type="SUPFAM" id="SSF56300">
    <property type="entry name" value="Metallo-dependent phosphatases"/>
    <property type="match status" value="1"/>
</dbReference>
<evidence type="ECO:0000313" key="4">
    <source>
        <dbReference type="EMBL" id="SUN13247.1"/>
    </source>
</evidence>
<dbReference type="InterPro" id="IPR029052">
    <property type="entry name" value="Metallo-depent_PP-like"/>
</dbReference>
<evidence type="ECO:0000313" key="8">
    <source>
        <dbReference type="Proteomes" id="UP000255140"/>
    </source>
</evidence>
<sequence>MTELIRILHLNDLHSHFENFPKVKRFFHDNQAQPIETISLDLGDNIDKSHPLTEASSGKANVQLMNELGIELATIGNNEGVGLSKKDLDQVYKDSDFTVIVGNLKDNIIEPSWAKPYIIYETQQGTKLAFLAYTFPYYKTYEPNGWTIEDPIDCLKCHLQINEIKEANCRILMSHLGIRFDTRIAQEFSEIDLIIGAHTHHLFEEGELITGTYLAAAGKYGRFVGSIDITFDNHTLKDILISTYDTKQLTGYPSDSDWAKEIESEGKEQLRKESLISFPAPLSLEESCQLVMDAMLFYAGADVAIINSGLIVQPFEKDFSRKNLHESLPHQMRLAKLTVSSQELLEIYETIYQQGQFLAQQKIHGMGFRGKYFGEVLHSGFDYKNGKIVYNEKDIDAKEEVILVIVDQYYFASYFECLKTKKVDLLFPELLRDVVADYLINMTL</sequence>
<reference evidence="7 8" key="1">
    <citation type="submission" date="2018-06" db="EMBL/GenBank/DDBJ databases">
        <authorList>
            <consortium name="Pathogen Informatics"/>
            <person name="Doyle S."/>
        </authorList>
    </citation>
    <scope>NUCLEOTIDE SEQUENCE [LARGE SCALE GENOMIC DNA]</scope>
    <source>
        <strain evidence="4 7">NCTC8185</strain>
        <strain evidence="5 8">NCTC9828</strain>
    </source>
</reference>
<reference evidence="3" key="3">
    <citation type="submission" date="2023-05" db="EMBL/GenBank/DDBJ databases">
        <title>Cataloging the Phylogenetic Diversity of Human Bladder Bacteria.</title>
        <authorList>
            <person name="Du J."/>
        </authorList>
    </citation>
    <scope>NUCLEOTIDE SEQUENCE</scope>
    <source>
        <strain evidence="3">UMB8703</strain>
    </source>
</reference>
<evidence type="ECO:0000259" key="2">
    <source>
        <dbReference type="Pfam" id="PF00149"/>
    </source>
</evidence>
<protein>
    <submittedName>
        <fullName evidence="4">5'-nucleotidase family protein in cluster with NagD-like phosphatase</fullName>
    </submittedName>
    <submittedName>
        <fullName evidence="3">Bifunctional UDP-sugar hydrolase/5'-nucleotidase</fullName>
    </submittedName>
</protein>
<evidence type="ECO:0000256" key="1">
    <source>
        <dbReference type="RuleBase" id="RU362119"/>
    </source>
</evidence>
<evidence type="ECO:0000313" key="9">
    <source>
        <dbReference type="Proteomes" id="UP000268870"/>
    </source>
</evidence>
<dbReference type="InterPro" id="IPR004843">
    <property type="entry name" value="Calcineurin-like_PHP"/>
</dbReference>
<accession>A0A0H1CZI1</accession>
<keyword evidence="1" id="KW-0547">Nucleotide-binding</keyword>
<comment type="similarity">
    <text evidence="1">Belongs to the 5'-nucleotidase family.</text>
</comment>
<keyword evidence="1 3" id="KW-0378">Hydrolase</keyword>